<dbReference type="HOGENOM" id="CLU_031506_4_0_10"/>
<dbReference type="GO" id="GO:0004536">
    <property type="term" value="F:DNA nuclease activity"/>
    <property type="evidence" value="ECO:0007669"/>
    <property type="project" value="InterPro"/>
</dbReference>
<feature type="binding site" evidence="4">
    <location>
        <position position="7"/>
    </location>
    <ligand>
        <name>a divalent metal cation</name>
        <dbReference type="ChEBI" id="CHEBI:60240"/>
        <label>1</label>
    </ligand>
</feature>
<dbReference type="InterPro" id="IPR015991">
    <property type="entry name" value="TatD/YcfH-like"/>
</dbReference>
<feature type="binding site" evidence="4">
    <location>
        <position position="5"/>
    </location>
    <ligand>
        <name>a divalent metal cation</name>
        <dbReference type="ChEBI" id="CHEBI:60240"/>
        <label>1</label>
    </ligand>
</feature>
<dbReference type="STRING" id="929713.NIASO_11695"/>
<keyword evidence="6" id="KW-1185">Reference proteome</keyword>
<dbReference type="PIRSF" id="PIRSF005902">
    <property type="entry name" value="DNase_TatD"/>
    <property type="match status" value="1"/>
</dbReference>
<dbReference type="CDD" id="cd01310">
    <property type="entry name" value="TatD_DNAse"/>
    <property type="match status" value="1"/>
</dbReference>
<sequence>MIDTHAHIYATEFDNDREEMLQRAFTAGISPVLMPAIDSETHPSMLQLEAGYPGQCIAMIGLHPVSVKEDFANELAIIETMLQQRAFVAIGETGLDYYWDITHKQQQIEAFEQQLQWAVQYDIPVVIHSRESTDDCIALIKKYTPEGLRGVFHCFGGTLEQAEAIIAQGFYLGIGGVLTFKKSGLDVVLEQLPLDQILLETDAPYLAPVPYRGKRNEPAYLLQVAQKLADIKEMHVNELAAITTANAKKLFAL</sequence>
<dbReference type="PANTHER" id="PTHR46124">
    <property type="entry name" value="D-AMINOACYL-TRNA DEACYLASE"/>
    <property type="match status" value="1"/>
</dbReference>
<dbReference type="EMBL" id="CP007035">
    <property type="protein sequence ID" value="AHF15640.1"/>
    <property type="molecule type" value="Genomic_DNA"/>
</dbReference>
<dbReference type="Gene3D" id="3.20.20.140">
    <property type="entry name" value="Metal-dependent hydrolases"/>
    <property type="match status" value="1"/>
</dbReference>
<dbReference type="AlphaFoldDB" id="W0EXV9"/>
<feature type="binding site" evidence="4">
    <location>
        <position position="92"/>
    </location>
    <ligand>
        <name>a divalent metal cation</name>
        <dbReference type="ChEBI" id="CHEBI:60240"/>
        <label>1</label>
    </ligand>
</feature>
<feature type="binding site" evidence="4">
    <location>
        <position position="128"/>
    </location>
    <ligand>
        <name>a divalent metal cation</name>
        <dbReference type="ChEBI" id="CHEBI:60240"/>
        <label>2</label>
    </ligand>
</feature>
<dbReference type="GO" id="GO:0016788">
    <property type="term" value="F:hydrolase activity, acting on ester bonds"/>
    <property type="evidence" value="ECO:0007669"/>
    <property type="project" value="InterPro"/>
</dbReference>
<dbReference type="Proteomes" id="UP000003586">
    <property type="component" value="Chromosome"/>
</dbReference>
<comment type="similarity">
    <text evidence="1">Belongs to the metallo-dependent hydrolases superfamily. TatD-type hydrolase family.</text>
</comment>
<dbReference type="GO" id="GO:0005829">
    <property type="term" value="C:cytosol"/>
    <property type="evidence" value="ECO:0007669"/>
    <property type="project" value="TreeGrafter"/>
</dbReference>
<feature type="binding site" evidence="4">
    <location>
        <position position="202"/>
    </location>
    <ligand>
        <name>a divalent metal cation</name>
        <dbReference type="ChEBI" id="CHEBI:60240"/>
        <label>1</label>
    </ligand>
</feature>
<dbReference type="GO" id="GO:0046872">
    <property type="term" value="F:metal ion binding"/>
    <property type="evidence" value="ECO:0007669"/>
    <property type="project" value="UniProtKB-KW"/>
</dbReference>
<dbReference type="FunFam" id="3.20.20.140:FF:000005">
    <property type="entry name" value="TatD family hydrolase"/>
    <property type="match status" value="1"/>
</dbReference>
<keyword evidence="2 4" id="KW-0479">Metal-binding</keyword>
<dbReference type="PANTHER" id="PTHR46124:SF4">
    <property type="entry name" value="HYDROLASE TATD"/>
    <property type="match status" value="1"/>
</dbReference>
<dbReference type="InterPro" id="IPR032466">
    <property type="entry name" value="Metal_Hydrolase"/>
</dbReference>
<proteinExistence type="inferred from homology"/>
<evidence type="ECO:0000313" key="6">
    <source>
        <dbReference type="Proteomes" id="UP000003586"/>
    </source>
</evidence>
<dbReference type="Pfam" id="PF01026">
    <property type="entry name" value="TatD_DNase"/>
    <property type="match status" value="1"/>
</dbReference>
<feature type="binding site" evidence="4">
    <location>
        <position position="153"/>
    </location>
    <ligand>
        <name>a divalent metal cation</name>
        <dbReference type="ChEBI" id="CHEBI:60240"/>
        <label>2</label>
    </ligand>
</feature>
<dbReference type="KEGG" id="nso:NIASO_11695"/>
<dbReference type="NCBIfam" id="TIGR00010">
    <property type="entry name" value="YchF/TatD family DNA exonuclease"/>
    <property type="match status" value="1"/>
</dbReference>
<reference evidence="5 6" key="1">
    <citation type="submission" date="2013-12" db="EMBL/GenBank/DDBJ databases">
        <authorList>
            <consortium name="DOE Joint Genome Institute"/>
            <person name="Eisen J."/>
            <person name="Huntemann M."/>
            <person name="Han J."/>
            <person name="Chen A."/>
            <person name="Kyrpides N."/>
            <person name="Mavromatis K."/>
            <person name="Markowitz V."/>
            <person name="Palaniappan K."/>
            <person name="Ivanova N."/>
            <person name="Schaumberg A."/>
            <person name="Pati A."/>
            <person name="Liolios K."/>
            <person name="Nordberg H.P."/>
            <person name="Cantor M.N."/>
            <person name="Hua S.X."/>
            <person name="Woyke T."/>
        </authorList>
    </citation>
    <scope>NUCLEOTIDE SEQUENCE [LARGE SCALE GENOMIC DNA]</scope>
    <source>
        <strain evidence="6">DSM 19437</strain>
    </source>
</reference>
<dbReference type="PROSITE" id="PS01091">
    <property type="entry name" value="TATD_3"/>
    <property type="match status" value="1"/>
</dbReference>
<evidence type="ECO:0000256" key="2">
    <source>
        <dbReference type="ARBA" id="ARBA00022723"/>
    </source>
</evidence>
<name>W0EXV9_9BACT</name>
<evidence type="ECO:0000256" key="3">
    <source>
        <dbReference type="ARBA" id="ARBA00022801"/>
    </source>
</evidence>
<protein>
    <submittedName>
        <fullName evidence="5">TatD family hydrolase</fullName>
    </submittedName>
</protein>
<dbReference type="eggNOG" id="COG0084">
    <property type="taxonomic scope" value="Bacteria"/>
</dbReference>
<accession>W0EXV9</accession>
<dbReference type="SUPFAM" id="SSF51556">
    <property type="entry name" value="Metallo-dependent hydrolases"/>
    <property type="match status" value="1"/>
</dbReference>
<evidence type="ECO:0000313" key="5">
    <source>
        <dbReference type="EMBL" id="AHF15640.1"/>
    </source>
</evidence>
<gene>
    <name evidence="5" type="ORF">NIASO_11695</name>
</gene>
<dbReference type="InterPro" id="IPR001130">
    <property type="entry name" value="TatD-like"/>
</dbReference>
<dbReference type="InterPro" id="IPR018228">
    <property type="entry name" value="DNase_TatD-rel_CS"/>
</dbReference>
<keyword evidence="3 5" id="KW-0378">Hydrolase</keyword>
<evidence type="ECO:0000256" key="4">
    <source>
        <dbReference type="PIRSR" id="PIRSR005902-1"/>
    </source>
</evidence>
<evidence type="ECO:0000256" key="1">
    <source>
        <dbReference type="ARBA" id="ARBA00009275"/>
    </source>
</evidence>
<organism evidence="5 6">
    <name type="scientific">Niabella soli DSM 19437</name>
    <dbReference type="NCBI Taxonomy" id="929713"/>
    <lineage>
        <taxon>Bacteria</taxon>
        <taxon>Pseudomonadati</taxon>
        <taxon>Bacteroidota</taxon>
        <taxon>Chitinophagia</taxon>
        <taxon>Chitinophagales</taxon>
        <taxon>Chitinophagaceae</taxon>
        <taxon>Niabella</taxon>
    </lineage>
</organism>